<evidence type="ECO:0000313" key="1">
    <source>
        <dbReference type="Proteomes" id="UP000046395"/>
    </source>
</evidence>
<protein>
    <submittedName>
        <fullName evidence="2">Uncharacterized protein</fullName>
    </submittedName>
</protein>
<dbReference type="AlphaFoldDB" id="A0A5S6QIJ8"/>
<keyword evidence="1" id="KW-1185">Reference proteome</keyword>
<sequence length="77" mass="8278">MPETRYLGAPGSCNTAVVEEKALHLPSASCLRKLRLLSPTEGRCSFNERESQPVGLTLESIMEIRSLPCSASISGSL</sequence>
<name>A0A5S6QIJ8_TRIMR</name>
<accession>A0A5S6QIJ8</accession>
<proteinExistence type="predicted"/>
<dbReference type="WBParaSite" id="TMUE_2000006989.1">
    <property type="protein sequence ID" value="TMUE_2000006989.1"/>
    <property type="gene ID" value="WBGene00286115"/>
</dbReference>
<reference evidence="2" key="1">
    <citation type="submission" date="2019-12" db="UniProtKB">
        <authorList>
            <consortium name="WormBaseParasite"/>
        </authorList>
    </citation>
    <scope>IDENTIFICATION</scope>
</reference>
<dbReference type="Proteomes" id="UP000046395">
    <property type="component" value="Unassembled WGS sequence"/>
</dbReference>
<evidence type="ECO:0000313" key="2">
    <source>
        <dbReference type="WBParaSite" id="TMUE_2000006989.1"/>
    </source>
</evidence>
<organism evidence="1 2">
    <name type="scientific">Trichuris muris</name>
    <name type="common">Mouse whipworm</name>
    <dbReference type="NCBI Taxonomy" id="70415"/>
    <lineage>
        <taxon>Eukaryota</taxon>
        <taxon>Metazoa</taxon>
        <taxon>Ecdysozoa</taxon>
        <taxon>Nematoda</taxon>
        <taxon>Enoplea</taxon>
        <taxon>Dorylaimia</taxon>
        <taxon>Trichinellida</taxon>
        <taxon>Trichuridae</taxon>
        <taxon>Trichuris</taxon>
    </lineage>
</organism>